<accession>A0A1I0NKE8</accession>
<feature type="transmembrane region" description="Helical" evidence="1">
    <location>
        <begin position="65"/>
        <end position="87"/>
    </location>
</feature>
<evidence type="ECO:0000259" key="2">
    <source>
        <dbReference type="Pfam" id="PF02517"/>
    </source>
</evidence>
<dbReference type="Proteomes" id="UP000199310">
    <property type="component" value="Unassembled WGS sequence"/>
</dbReference>
<dbReference type="STRING" id="29529.SAMN04488122_0219"/>
<dbReference type="RefSeq" id="WP_089889401.1">
    <property type="nucleotide sequence ID" value="NZ_FOJG01000001.1"/>
</dbReference>
<keyword evidence="1" id="KW-0812">Transmembrane</keyword>
<dbReference type="GO" id="GO:0004175">
    <property type="term" value="F:endopeptidase activity"/>
    <property type="evidence" value="ECO:0007669"/>
    <property type="project" value="UniProtKB-ARBA"/>
</dbReference>
<dbReference type="AlphaFoldDB" id="A0A1I0NKE8"/>
<dbReference type="InterPro" id="IPR003675">
    <property type="entry name" value="Rce1/LyrA-like_dom"/>
</dbReference>
<gene>
    <name evidence="3" type="ORF">SAMN04488122_0219</name>
</gene>
<feature type="transmembrane region" description="Helical" evidence="1">
    <location>
        <begin position="31"/>
        <end position="53"/>
    </location>
</feature>
<evidence type="ECO:0000256" key="1">
    <source>
        <dbReference type="SAM" id="Phobius"/>
    </source>
</evidence>
<feature type="transmembrane region" description="Helical" evidence="1">
    <location>
        <begin position="256"/>
        <end position="276"/>
    </location>
</feature>
<keyword evidence="3" id="KW-0378">Hydrolase</keyword>
<feature type="domain" description="CAAX prenyl protease 2/Lysostaphin resistance protein A-like" evidence="2">
    <location>
        <begin position="149"/>
        <end position="233"/>
    </location>
</feature>
<name>A0A1I0NKE8_9BACT</name>
<dbReference type="Pfam" id="PF02517">
    <property type="entry name" value="Rce1-like"/>
    <property type="match status" value="1"/>
</dbReference>
<feature type="transmembrane region" description="Helical" evidence="1">
    <location>
        <begin position="186"/>
        <end position="207"/>
    </location>
</feature>
<keyword evidence="3" id="KW-0645">Protease</keyword>
<evidence type="ECO:0000313" key="3">
    <source>
        <dbReference type="EMBL" id="SEW01713.1"/>
    </source>
</evidence>
<proteinExistence type="predicted"/>
<keyword evidence="1" id="KW-0472">Membrane</keyword>
<organism evidence="3 4">
    <name type="scientific">Chitinophaga arvensicola</name>
    <dbReference type="NCBI Taxonomy" id="29529"/>
    <lineage>
        <taxon>Bacteria</taxon>
        <taxon>Pseudomonadati</taxon>
        <taxon>Bacteroidota</taxon>
        <taxon>Chitinophagia</taxon>
        <taxon>Chitinophagales</taxon>
        <taxon>Chitinophagaceae</taxon>
        <taxon>Chitinophaga</taxon>
    </lineage>
</organism>
<keyword evidence="1" id="KW-1133">Transmembrane helix</keyword>
<feature type="transmembrane region" description="Helical" evidence="1">
    <location>
        <begin position="227"/>
        <end position="244"/>
    </location>
</feature>
<keyword evidence="4" id="KW-1185">Reference proteome</keyword>
<dbReference type="GO" id="GO:0080120">
    <property type="term" value="P:CAAX-box protein maturation"/>
    <property type="evidence" value="ECO:0007669"/>
    <property type="project" value="UniProtKB-ARBA"/>
</dbReference>
<dbReference type="OrthoDB" id="158986at2"/>
<evidence type="ECO:0000313" key="4">
    <source>
        <dbReference type="Proteomes" id="UP000199310"/>
    </source>
</evidence>
<protein>
    <submittedName>
        <fullName evidence="3">CAAX protease self-immunity</fullName>
    </submittedName>
</protein>
<dbReference type="GO" id="GO:0006508">
    <property type="term" value="P:proteolysis"/>
    <property type="evidence" value="ECO:0007669"/>
    <property type="project" value="UniProtKB-KW"/>
</dbReference>
<dbReference type="EMBL" id="FOJG01000001">
    <property type="protein sequence ID" value="SEW01713.1"/>
    <property type="molecule type" value="Genomic_DNA"/>
</dbReference>
<reference evidence="4" key="1">
    <citation type="submission" date="2016-10" db="EMBL/GenBank/DDBJ databases">
        <authorList>
            <person name="Varghese N."/>
            <person name="Submissions S."/>
        </authorList>
    </citation>
    <scope>NUCLEOTIDE SEQUENCE [LARGE SCALE GENOMIC DNA]</scope>
    <source>
        <strain evidence="4">DSM 3695</strain>
    </source>
</reference>
<feature type="transmembrane region" description="Helical" evidence="1">
    <location>
        <begin position="107"/>
        <end position="126"/>
    </location>
</feature>
<sequence length="288" mass="32855">MKTTESTRSIFDDDPLLVTEKKKYFPTIGQAWLIPVFNFALIAAFSLLCGAIGNLMNRSFIEDNLLMATWMIILFCCMMLTSLVYTYHRKTKVEPDYKFRIEIPSPAILFTGPFLMLVHYIVTFGIQEWLHLSLIDSWEPIFGIILERPVFYCCIYFLIDPVIQECLMRGVLLDSFLKSHSPVKSFLNVAGIALAFSLSPHSFFYSITFSVLMCWIYMKTRNLGNTIYLQLVCSIIPAVFVYFVKDQPQNMLMEVLNNPALVGIGAIVGIVCIIILQNSFLSTNKAIK</sequence>